<dbReference type="GO" id="GO:0032993">
    <property type="term" value="C:protein-DNA complex"/>
    <property type="evidence" value="ECO:0007669"/>
    <property type="project" value="TreeGrafter"/>
</dbReference>
<reference evidence="6 7" key="1">
    <citation type="submission" date="2018-05" db="EMBL/GenBank/DDBJ databases">
        <title>Streptomyces venezuelae.</title>
        <authorList>
            <person name="Kim W."/>
            <person name="Lee N."/>
            <person name="Cho B.-K."/>
        </authorList>
    </citation>
    <scope>NUCLEOTIDE SEQUENCE [LARGE SCALE GENOMIC DNA]</scope>
    <source>
        <strain evidence="6 7">ATCC 15068</strain>
    </source>
</reference>
<dbReference type="Pfam" id="PF03466">
    <property type="entry name" value="LysR_substrate"/>
    <property type="match status" value="1"/>
</dbReference>
<sequence length="295" mass="31719">MFERYELEAFLTLAEELHFGRTAERLGVSTGRISQTVKKLERRVGAPLFARTSRSVRLTPVGRRLYEDALPAYRQLRAALERATEAGRGVHGRLRTGFATPWGGELLTAAADTLIARHPGCEITVREVPLDGGSAPLRDGTLDVQFVAFPVREPDLTTGPVVVTEDRVLLLPAGHPLAGRESLGLEDLAGLAMIAPEGASPRYWRDHHFPRRTPSGAPVGRGPSAATWQEVLSHVGAGRGVATGAALGARYHPRPGIAYVPLRDAPPIEYGLVWPTAADSALLRAFVEAVGASRP</sequence>
<dbReference type="InterPro" id="IPR036388">
    <property type="entry name" value="WH-like_DNA-bd_sf"/>
</dbReference>
<evidence type="ECO:0000259" key="5">
    <source>
        <dbReference type="PROSITE" id="PS50931"/>
    </source>
</evidence>
<dbReference type="Gene3D" id="1.10.10.10">
    <property type="entry name" value="Winged helix-like DNA-binding domain superfamily/Winged helix DNA-binding domain"/>
    <property type="match status" value="1"/>
</dbReference>
<evidence type="ECO:0000256" key="2">
    <source>
        <dbReference type="ARBA" id="ARBA00023015"/>
    </source>
</evidence>
<dbReference type="PANTHER" id="PTHR30346:SF0">
    <property type="entry name" value="HCA OPERON TRANSCRIPTIONAL ACTIVATOR HCAR"/>
    <property type="match status" value="1"/>
</dbReference>
<dbReference type="SUPFAM" id="SSF53850">
    <property type="entry name" value="Periplasmic binding protein-like II"/>
    <property type="match status" value="1"/>
</dbReference>
<dbReference type="EMBL" id="CP029194">
    <property type="protein sequence ID" value="QES18078.1"/>
    <property type="molecule type" value="Genomic_DNA"/>
</dbReference>
<evidence type="ECO:0000256" key="3">
    <source>
        <dbReference type="ARBA" id="ARBA00023125"/>
    </source>
</evidence>
<dbReference type="SUPFAM" id="SSF46785">
    <property type="entry name" value="Winged helix' DNA-binding domain"/>
    <property type="match status" value="1"/>
</dbReference>
<evidence type="ECO:0000313" key="7">
    <source>
        <dbReference type="Proteomes" id="UP000324106"/>
    </source>
</evidence>
<dbReference type="RefSeq" id="WP_150263906.1">
    <property type="nucleotide sequence ID" value="NZ_CP029194.1"/>
</dbReference>
<feature type="domain" description="HTH lysR-type" evidence="5">
    <location>
        <begin position="7"/>
        <end position="59"/>
    </location>
</feature>
<evidence type="ECO:0000256" key="4">
    <source>
        <dbReference type="ARBA" id="ARBA00023163"/>
    </source>
</evidence>
<accession>A0A5P2AKF2</accession>
<dbReference type="PROSITE" id="PS50931">
    <property type="entry name" value="HTH_LYSR"/>
    <property type="match status" value="1"/>
</dbReference>
<gene>
    <name evidence="6" type="ORF">DEJ46_02305</name>
</gene>
<dbReference type="AlphaFoldDB" id="A0A5P2AKF2"/>
<dbReference type="InterPro" id="IPR000847">
    <property type="entry name" value="LysR_HTH_N"/>
</dbReference>
<comment type="similarity">
    <text evidence="1">Belongs to the LysR transcriptional regulatory family.</text>
</comment>
<dbReference type="GO" id="GO:0003700">
    <property type="term" value="F:DNA-binding transcription factor activity"/>
    <property type="evidence" value="ECO:0007669"/>
    <property type="project" value="InterPro"/>
</dbReference>
<dbReference type="GO" id="GO:0003677">
    <property type="term" value="F:DNA binding"/>
    <property type="evidence" value="ECO:0007669"/>
    <property type="project" value="UniProtKB-KW"/>
</dbReference>
<keyword evidence="3" id="KW-0238">DNA-binding</keyword>
<evidence type="ECO:0000313" key="6">
    <source>
        <dbReference type="EMBL" id="QES18078.1"/>
    </source>
</evidence>
<keyword evidence="4" id="KW-0804">Transcription</keyword>
<dbReference type="Gene3D" id="3.40.190.10">
    <property type="entry name" value="Periplasmic binding protein-like II"/>
    <property type="match status" value="2"/>
</dbReference>
<dbReference type="Proteomes" id="UP000324106">
    <property type="component" value="Chromosome"/>
</dbReference>
<dbReference type="InterPro" id="IPR036390">
    <property type="entry name" value="WH_DNA-bd_sf"/>
</dbReference>
<dbReference type="Pfam" id="PF00126">
    <property type="entry name" value="HTH_1"/>
    <property type="match status" value="1"/>
</dbReference>
<dbReference type="CDD" id="cd08414">
    <property type="entry name" value="PBP2_LTTR_aromatics_like"/>
    <property type="match status" value="1"/>
</dbReference>
<dbReference type="FunFam" id="1.10.10.10:FF:000001">
    <property type="entry name" value="LysR family transcriptional regulator"/>
    <property type="match status" value="1"/>
</dbReference>
<organism evidence="6 7">
    <name type="scientific">Streptomyces venezuelae</name>
    <dbReference type="NCBI Taxonomy" id="54571"/>
    <lineage>
        <taxon>Bacteria</taxon>
        <taxon>Bacillati</taxon>
        <taxon>Actinomycetota</taxon>
        <taxon>Actinomycetes</taxon>
        <taxon>Kitasatosporales</taxon>
        <taxon>Streptomycetaceae</taxon>
        <taxon>Streptomyces</taxon>
    </lineage>
</organism>
<protein>
    <submittedName>
        <fullName evidence="6">LysR family transcriptional regulator</fullName>
    </submittedName>
</protein>
<proteinExistence type="inferred from homology"/>
<dbReference type="InterPro" id="IPR005119">
    <property type="entry name" value="LysR_subst-bd"/>
</dbReference>
<dbReference type="PANTHER" id="PTHR30346">
    <property type="entry name" value="TRANSCRIPTIONAL DUAL REGULATOR HCAR-RELATED"/>
    <property type="match status" value="1"/>
</dbReference>
<dbReference type="OrthoDB" id="79118at2"/>
<name>A0A5P2AKF2_STRVZ</name>
<evidence type="ECO:0000256" key="1">
    <source>
        <dbReference type="ARBA" id="ARBA00009437"/>
    </source>
</evidence>
<keyword evidence="2" id="KW-0805">Transcription regulation</keyword>